<gene>
    <name evidence="1" type="ORF">DEBURN_LOCUS11293</name>
</gene>
<protein>
    <submittedName>
        <fullName evidence="1">10004_t:CDS:1</fullName>
    </submittedName>
</protein>
<reference evidence="1" key="1">
    <citation type="submission" date="2021-06" db="EMBL/GenBank/DDBJ databases">
        <authorList>
            <person name="Kallberg Y."/>
            <person name="Tangrot J."/>
            <person name="Rosling A."/>
        </authorList>
    </citation>
    <scope>NUCLEOTIDE SEQUENCE</scope>
    <source>
        <strain evidence="1">AZ414A</strain>
    </source>
</reference>
<sequence>YKLYWKTTSLINTVDILSSIQQKILPEEEFAGISIQEIIEELELRFSAKKK</sequence>
<accession>A0A9N9DN28</accession>
<name>A0A9N9DN28_9GLOM</name>
<proteinExistence type="predicted"/>
<organism evidence="1 2">
    <name type="scientific">Diversispora eburnea</name>
    <dbReference type="NCBI Taxonomy" id="1213867"/>
    <lineage>
        <taxon>Eukaryota</taxon>
        <taxon>Fungi</taxon>
        <taxon>Fungi incertae sedis</taxon>
        <taxon>Mucoromycota</taxon>
        <taxon>Glomeromycotina</taxon>
        <taxon>Glomeromycetes</taxon>
        <taxon>Diversisporales</taxon>
        <taxon>Diversisporaceae</taxon>
        <taxon>Diversispora</taxon>
    </lineage>
</organism>
<dbReference type="EMBL" id="CAJVPK010005568">
    <property type="protein sequence ID" value="CAG8645325.1"/>
    <property type="molecule type" value="Genomic_DNA"/>
</dbReference>
<dbReference type="AlphaFoldDB" id="A0A9N9DN28"/>
<comment type="caution">
    <text evidence="1">The sequence shown here is derived from an EMBL/GenBank/DDBJ whole genome shotgun (WGS) entry which is preliminary data.</text>
</comment>
<evidence type="ECO:0000313" key="1">
    <source>
        <dbReference type="EMBL" id="CAG8645325.1"/>
    </source>
</evidence>
<evidence type="ECO:0000313" key="2">
    <source>
        <dbReference type="Proteomes" id="UP000789706"/>
    </source>
</evidence>
<feature type="non-terminal residue" evidence="1">
    <location>
        <position position="1"/>
    </location>
</feature>
<keyword evidence="2" id="KW-1185">Reference proteome</keyword>
<dbReference type="Proteomes" id="UP000789706">
    <property type="component" value="Unassembled WGS sequence"/>
</dbReference>
<dbReference type="OrthoDB" id="2444511at2759"/>